<sequence length="315" mass="36506">MITIIVPIFNSENFLEKCLESILAQTYKDLEIILVNDGSNDRSKDICNAYAKIDSRIKLIHKNNEGVSAARNDALKVAKGEYVGFVDSDDWIDPKMYENLYKLIRSTDSDISVCGYKTRLNSSINGKIDYFTIEDNKEKINILIKNNQVGGYLWNKLFSMDIIKKNGMSLFDENIYFCEDLLYTSQLFMESKSVSVTTASYYNYITHGNNSTSYTYSKSKLTALLALQQIIDKFQDSINGGLELYKDLFMHINISLLMNGMKQKKLDKKTTLYLKKNLFRYNLLDLKSYKIKLSCLICRINLRLHYIIWNNFYGK</sequence>
<evidence type="ECO:0000259" key="3">
    <source>
        <dbReference type="Pfam" id="PF00535"/>
    </source>
</evidence>
<organism evidence="4 5">
    <name type="scientific">Carnobacterium divergens</name>
    <name type="common">Lactobacillus divergens</name>
    <dbReference type="NCBI Taxonomy" id="2748"/>
    <lineage>
        <taxon>Bacteria</taxon>
        <taxon>Bacillati</taxon>
        <taxon>Bacillota</taxon>
        <taxon>Bacilli</taxon>
        <taxon>Lactobacillales</taxon>
        <taxon>Carnobacteriaceae</taxon>
        <taxon>Carnobacterium</taxon>
    </lineage>
</organism>
<protein>
    <recommendedName>
        <fullName evidence="3">Glycosyltransferase 2-like domain-containing protein</fullName>
    </recommendedName>
</protein>
<dbReference type="PANTHER" id="PTHR22916:SF51">
    <property type="entry name" value="GLYCOSYLTRANSFERASE EPSH-RELATED"/>
    <property type="match status" value="1"/>
</dbReference>
<feature type="domain" description="Glycosyltransferase 2-like" evidence="3">
    <location>
        <begin position="3"/>
        <end position="157"/>
    </location>
</feature>
<comment type="caution">
    <text evidence="4">The sequence shown here is derived from an EMBL/GenBank/DDBJ whole genome shotgun (WGS) entry which is preliminary data.</text>
</comment>
<evidence type="ECO:0000313" key="5">
    <source>
        <dbReference type="Proteomes" id="UP000297938"/>
    </source>
</evidence>
<dbReference type="Pfam" id="PF00535">
    <property type="entry name" value="Glycos_transf_2"/>
    <property type="match status" value="1"/>
</dbReference>
<dbReference type="InterPro" id="IPR029044">
    <property type="entry name" value="Nucleotide-diphossugar_trans"/>
</dbReference>
<dbReference type="AlphaFoldDB" id="A0A2R7ZYX1"/>
<dbReference type="InterPro" id="IPR001173">
    <property type="entry name" value="Glyco_trans_2-like"/>
</dbReference>
<gene>
    <name evidence="4" type="ORF">CKN69_01965</name>
</gene>
<dbReference type="SUPFAM" id="SSF53448">
    <property type="entry name" value="Nucleotide-diphospho-sugar transferases"/>
    <property type="match status" value="1"/>
</dbReference>
<proteinExistence type="predicted"/>
<dbReference type="RefSeq" id="WP_109841472.1">
    <property type="nucleotide sequence ID" value="NZ_JAMXLU010000005.1"/>
</dbReference>
<keyword evidence="1" id="KW-0328">Glycosyltransferase</keyword>
<evidence type="ECO:0000256" key="2">
    <source>
        <dbReference type="ARBA" id="ARBA00022679"/>
    </source>
</evidence>
<keyword evidence="2" id="KW-0808">Transferase</keyword>
<accession>A0A2R7ZYX1</accession>
<evidence type="ECO:0000256" key="1">
    <source>
        <dbReference type="ARBA" id="ARBA00022676"/>
    </source>
</evidence>
<reference evidence="4 5" key="1">
    <citation type="journal article" date="2018" name="Int. J. Food Microbiol.">
        <title>Growth of Carnobacterium spp. isolated from chilled vacuum-packaged meat under relevant acidic conditions.</title>
        <authorList>
            <person name="Zhang P."/>
            <person name="Badoni M."/>
            <person name="Ganzle M."/>
            <person name="Yang X."/>
        </authorList>
    </citation>
    <scope>NUCLEOTIDE SEQUENCE [LARGE SCALE GENOMIC DNA]</scope>
    <source>
        <strain evidence="4 5">B2</strain>
    </source>
</reference>
<dbReference type="Gene3D" id="3.90.550.10">
    <property type="entry name" value="Spore Coat Polysaccharide Biosynthesis Protein SpsA, Chain A"/>
    <property type="match status" value="1"/>
</dbReference>
<evidence type="ECO:0000313" key="4">
    <source>
        <dbReference type="EMBL" id="TFJ29159.1"/>
    </source>
</evidence>
<dbReference type="Proteomes" id="UP000297938">
    <property type="component" value="Unassembled WGS sequence"/>
</dbReference>
<name>A0A2R7ZYX1_CARDV</name>
<dbReference type="PANTHER" id="PTHR22916">
    <property type="entry name" value="GLYCOSYLTRANSFERASE"/>
    <property type="match status" value="1"/>
</dbReference>
<dbReference type="GO" id="GO:0016757">
    <property type="term" value="F:glycosyltransferase activity"/>
    <property type="evidence" value="ECO:0007669"/>
    <property type="project" value="UniProtKB-KW"/>
</dbReference>
<dbReference type="CDD" id="cd00761">
    <property type="entry name" value="Glyco_tranf_GTA_type"/>
    <property type="match status" value="1"/>
</dbReference>
<dbReference type="EMBL" id="NRPP01000004">
    <property type="protein sequence ID" value="TFJ29159.1"/>
    <property type="molecule type" value="Genomic_DNA"/>
</dbReference>